<feature type="transmembrane region" description="Helical" evidence="1">
    <location>
        <begin position="20"/>
        <end position="42"/>
    </location>
</feature>
<name>A0A653E648_9PSED</name>
<gene>
    <name evidence="2" type="ORF">PMYSY11_2536</name>
</gene>
<evidence type="ECO:0000313" key="2">
    <source>
        <dbReference type="EMBL" id="VEV97581.1"/>
    </source>
</evidence>
<evidence type="ECO:0000256" key="1">
    <source>
        <dbReference type="SAM" id="Phobius"/>
    </source>
</evidence>
<reference evidence="2" key="1">
    <citation type="submission" date="2019-02" db="EMBL/GenBank/DDBJ databases">
        <authorList>
            <consortium name="Genoscope - CEA"/>
            <person name="William W."/>
        </authorList>
    </citation>
    <scope>NUCLEOTIDE SEQUENCE [LARGE SCALE GENOMIC DNA]</scope>
    <source>
        <strain evidence="2">YSy11</strain>
    </source>
</reference>
<dbReference type="AlphaFoldDB" id="A0A653E648"/>
<organism evidence="2">
    <name type="scientific">Pseudomonas marincola</name>
    <dbReference type="NCBI Taxonomy" id="437900"/>
    <lineage>
        <taxon>Bacteria</taxon>
        <taxon>Pseudomonadati</taxon>
        <taxon>Pseudomonadota</taxon>
        <taxon>Gammaproteobacteria</taxon>
        <taxon>Pseudomonadales</taxon>
        <taxon>Pseudomonadaceae</taxon>
        <taxon>Pseudomonas</taxon>
    </lineage>
</organism>
<accession>A0A653E648</accession>
<proteinExistence type="predicted"/>
<keyword evidence="1" id="KW-0812">Transmembrane</keyword>
<protein>
    <submittedName>
        <fullName evidence="2">Uncharacterized protein</fullName>
    </submittedName>
</protein>
<sequence length="98" mass="10739">MHFCTRRTSHESVLPGCDSAGTATGGIVWCCFIVMVGTYTFVSSRATDASETRADSLGPLSRLVRGQSDWPHSPSQLALSESVQAAYSVRWRVSHWPH</sequence>
<keyword evidence="1" id="KW-1133">Transmembrane helix</keyword>
<dbReference type="EMBL" id="LR215729">
    <property type="protein sequence ID" value="VEV97581.1"/>
    <property type="molecule type" value="Genomic_DNA"/>
</dbReference>
<keyword evidence="1" id="KW-0472">Membrane</keyword>